<dbReference type="InterPro" id="IPR036196">
    <property type="entry name" value="Ptyr_pPase_sf"/>
</dbReference>
<dbReference type="InterPro" id="IPR023485">
    <property type="entry name" value="Ptyr_pPase"/>
</dbReference>
<comment type="caution">
    <text evidence="6">The sequence shown here is derived from an EMBL/GenBank/DDBJ whole genome shotgun (WGS) entry which is preliminary data.</text>
</comment>
<dbReference type="Proteomes" id="UP000092578">
    <property type="component" value="Unassembled WGS sequence"/>
</dbReference>
<dbReference type="SMART" id="SM00226">
    <property type="entry name" value="LMWPc"/>
    <property type="match status" value="1"/>
</dbReference>
<dbReference type="InterPro" id="IPR050438">
    <property type="entry name" value="LMW_PTPase"/>
</dbReference>
<name>A0A1B9AY22_9BACI</name>
<dbReference type="PANTHER" id="PTHR11717:SF31">
    <property type="entry name" value="LOW MOLECULAR WEIGHT PROTEIN-TYROSINE-PHOSPHATASE ETP-RELATED"/>
    <property type="match status" value="1"/>
</dbReference>
<evidence type="ECO:0000256" key="3">
    <source>
        <dbReference type="ARBA" id="ARBA00022912"/>
    </source>
</evidence>
<dbReference type="SUPFAM" id="SSF52788">
    <property type="entry name" value="Phosphotyrosine protein phosphatases I"/>
    <property type="match status" value="1"/>
</dbReference>
<dbReference type="Pfam" id="PF01451">
    <property type="entry name" value="LMWPc"/>
    <property type="match status" value="1"/>
</dbReference>
<evidence type="ECO:0000256" key="4">
    <source>
        <dbReference type="PIRSR" id="PIRSR617867-1"/>
    </source>
</evidence>
<proteinExistence type="inferred from homology"/>
<gene>
    <name evidence="6" type="ORF">A8F95_05200</name>
</gene>
<dbReference type="InterPro" id="IPR017867">
    <property type="entry name" value="Tyr_phospatase_low_mol_wt"/>
</dbReference>
<feature type="active site" description="Nucleophile" evidence="4">
    <location>
        <position position="13"/>
    </location>
</feature>
<dbReference type="EMBL" id="MAYT01000012">
    <property type="protein sequence ID" value="OCA88837.1"/>
    <property type="molecule type" value="Genomic_DNA"/>
</dbReference>
<protein>
    <recommendedName>
        <fullName evidence="5">Phosphotyrosine protein phosphatase I domain-containing protein</fullName>
    </recommendedName>
</protein>
<evidence type="ECO:0000259" key="5">
    <source>
        <dbReference type="SMART" id="SM00226"/>
    </source>
</evidence>
<feature type="active site" description="Proton donor" evidence="4">
    <location>
        <position position="114"/>
    </location>
</feature>
<dbReference type="GO" id="GO:0004725">
    <property type="term" value="F:protein tyrosine phosphatase activity"/>
    <property type="evidence" value="ECO:0007669"/>
    <property type="project" value="InterPro"/>
</dbReference>
<dbReference type="PANTHER" id="PTHR11717">
    <property type="entry name" value="LOW MOLECULAR WEIGHT PROTEIN TYROSINE PHOSPHATASE"/>
    <property type="match status" value="1"/>
</dbReference>
<evidence type="ECO:0000313" key="7">
    <source>
        <dbReference type="Proteomes" id="UP000092578"/>
    </source>
</evidence>
<feature type="active site" description="Nucleophile" evidence="4">
    <location>
        <position position="7"/>
    </location>
</feature>
<dbReference type="CDD" id="cd16344">
    <property type="entry name" value="LMWPAP"/>
    <property type="match status" value="1"/>
</dbReference>
<organism evidence="6 7">
    <name type="scientific">Pseudobacillus wudalianchiensis</name>
    <dbReference type="NCBI Taxonomy" id="1743143"/>
    <lineage>
        <taxon>Bacteria</taxon>
        <taxon>Bacillati</taxon>
        <taxon>Bacillota</taxon>
        <taxon>Bacilli</taxon>
        <taxon>Bacillales</taxon>
        <taxon>Bacillaceae</taxon>
        <taxon>Pseudobacillus</taxon>
    </lineage>
</organism>
<accession>A0A1B9AY22</accession>
<evidence type="ECO:0000313" key="6">
    <source>
        <dbReference type="EMBL" id="OCA88837.1"/>
    </source>
</evidence>
<keyword evidence="2" id="KW-0378">Hydrolase</keyword>
<evidence type="ECO:0000256" key="1">
    <source>
        <dbReference type="ARBA" id="ARBA00011063"/>
    </source>
</evidence>
<dbReference type="RefSeq" id="WP_065410155.1">
    <property type="nucleotide sequence ID" value="NZ_MAYT01000012.1"/>
</dbReference>
<keyword evidence="3" id="KW-0904">Protein phosphatase</keyword>
<comment type="similarity">
    <text evidence="1">Belongs to the low molecular weight phosphotyrosine protein phosphatase family.</text>
</comment>
<dbReference type="AlphaFoldDB" id="A0A1B9AY22"/>
<sequence length="156" mass="17356">MNILFVCTGNTCRSPMAEAIMKYKKQEWNVRSAGIYAAAGSPAAAHAIQVLQENGIPTEHVSQGISPEIVKWADVVFTMTHSHKQAVSSAFPDSQDKLWTLKEFVHEKQGDIIDPYGGSLEDYRQTYKELDELITHVLKKMQNGAEGIPERGHDEA</sequence>
<dbReference type="Gene3D" id="3.40.50.2300">
    <property type="match status" value="1"/>
</dbReference>
<dbReference type="PRINTS" id="PR00719">
    <property type="entry name" value="LMWPTPASE"/>
</dbReference>
<evidence type="ECO:0000256" key="2">
    <source>
        <dbReference type="ARBA" id="ARBA00022801"/>
    </source>
</evidence>
<keyword evidence="7" id="KW-1185">Reference proteome</keyword>
<feature type="domain" description="Phosphotyrosine protein phosphatase I" evidence="5">
    <location>
        <begin position="1"/>
        <end position="140"/>
    </location>
</feature>
<reference evidence="7" key="1">
    <citation type="submission" date="2016-05" db="EMBL/GenBank/DDBJ databases">
        <authorList>
            <person name="Liu B."/>
            <person name="Wang J."/>
            <person name="Zhu Y."/>
            <person name="Liu G."/>
            <person name="Chen Q."/>
            <person name="Chen Z."/>
            <person name="Lan J."/>
            <person name="Che J."/>
            <person name="Ge C."/>
            <person name="Shi H."/>
            <person name="Pan Z."/>
            <person name="Liu X."/>
        </authorList>
    </citation>
    <scope>NUCLEOTIDE SEQUENCE [LARGE SCALE GENOMIC DNA]</scope>
    <source>
        <strain evidence="7">FJAT-27215</strain>
    </source>
</reference>